<evidence type="ECO:0000313" key="4">
    <source>
        <dbReference type="Proteomes" id="UP000054805"/>
    </source>
</evidence>
<keyword evidence="1" id="KW-1133">Transmembrane helix</keyword>
<accession>A0A0V1H0L9</accession>
<keyword evidence="4" id="KW-1185">Reference proteome</keyword>
<evidence type="ECO:0000313" key="3">
    <source>
        <dbReference type="EMBL" id="KRZ39767.1"/>
    </source>
</evidence>
<gene>
    <name evidence="2" type="ORF">T4B_5646</name>
    <name evidence="3" type="ORF">T4C_13274</name>
</gene>
<sequence length="107" mass="12454">MECDDCASAFISFISLKLFIILYISISLDLNDEKTSYLVLCVVSFDNGIFLQLFSYLFCSFCINGFSLFYYLFFFLLNYVVRLLFFTLFKLVLSTIFPDSALERSLV</sequence>
<organism evidence="2 4">
    <name type="scientific">Trichinella pseudospiralis</name>
    <name type="common">Parasitic roundworm</name>
    <dbReference type="NCBI Taxonomy" id="6337"/>
    <lineage>
        <taxon>Eukaryota</taxon>
        <taxon>Metazoa</taxon>
        <taxon>Ecdysozoa</taxon>
        <taxon>Nematoda</taxon>
        <taxon>Enoplea</taxon>
        <taxon>Dorylaimia</taxon>
        <taxon>Trichinellida</taxon>
        <taxon>Trichinellidae</taxon>
        <taxon>Trichinella</taxon>
    </lineage>
</organism>
<keyword evidence="1" id="KW-0472">Membrane</keyword>
<reference evidence="4 5" key="1">
    <citation type="submission" date="2015-01" db="EMBL/GenBank/DDBJ databases">
        <title>Evolution of Trichinella species and genotypes.</title>
        <authorList>
            <person name="Korhonen P.K."/>
            <person name="Edoardo P."/>
            <person name="Giuseppe L.R."/>
            <person name="Gasser R.B."/>
        </authorList>
    </citation>
    <scope>NUCLEOTIDE SEQUENCE [LARGE SCALE GENOMIC DNA]</scope>
    <source>
        <strain evidence="3">ISS176</strain>
        <strain evidence="2">ISS588</strain>
    </source>
</reference>
<feature type="transmembrane region" description="Helical" evidence="1">
    <location>
        <begin position="7"/>
        <end position="28"/>
    </location>
</feature>
<dbReference type="Proteomes" id="UP000054826">
    <property type="component" value="Unassembled WGS sequence"/>
</dbReference>
<dbReference type="EMBL" id="JYDS01000506">
    <property type="protein sequence ID" value="KRZ04098.1"/>
    <property type="molecule type" value="Genomic_DNA"/>
</dbReference>
<comment type="caution">
    <text evidence="2">The sequence shown here is derived from an EMBL/GenBank/DDBJ whole genome shotgun (WGS) entry which is preliminary data.</text>
</comment>
<keyword evidence="1" id="KW-0812">Transmembrane</keyword>
<dbReference type="AlphaFoldDB" id="A0A0V1H0L9"/>
<name>A0A0V1H0L9_TRIPS</name>
<evidence type="ECO:0000313" key="5">
    <source>
        <dbReference type="Proteomes" id="UP000054826"/>
    </source>
</evidence>
<protein>
    <submittedName>
        <fullName evidence="2">Uncharacterized protein</fullName>
    </submittedName>
</protein>
<dbReference type="Proteomes" id="UP000054805">
    <property type="component" value="Unassembled WGS sequence"/>
</dbReference>
<dbReference type="EMBL" id="JYDV01000032">
    <property type="protein sequence ID" value="KRZ39767.1"/>
    <property type="molecule type" value="Genomic_DNA"/>
</dbReference>
<evidence type="ECO:0000256" key="1">
    <source>
        <dbReference type="SAM" id="Phobius"/>
    </source>
</evidence>
<proteinExistence type="predicted"/>
<evidence type="ECO:0000313" key="2">
    <source>
        <dbReference type="EMBL" id="KRZ04098.1"/>
    </source>
</evidence>